<dbReference type="OMA" id="SMIPYIT"/>
<feature type="compositionally biased region" description="Basic and acidic residues" evidence="8">
    <location>
        <begin position="158"/>
        <end position="169"/>
    </location>
</feature>
<dbReference type="PANTHER" id="PTHR45626:SF26">
    <property type="entry name" value="FAMILY HELICASE, PUTATIVE (AFU_ORTHOLOGUE AFUA_2G09120)-RELATED"/>
    <property type="match status" value="1"/>
</dbReference>
<dbReference type="Pfam" id="PF00145">
    <property type="entry name" value="DNA_methylase"/>
    <property type="match status" value="1"/>
</dbReference>
<dbReference type="EMBL" id="AMBO01000222">
    <property type="protein sequence ID" value="EKD04517.1"/>
    <property type="molecule type" value="Genomic_DNA"/>
</dbReference>
<feature type="region of interest" description="Disordered" evidence="8">
    <location>
        <begin position="1413"/>
        <end position="1463"/>
    </location>
</feature>
<dbReference type="GO" id="GO:0005634">
    <property type="term" value="C:nucleus"/>
    <property type="evidence" value="ECO:0007669"/>
    <property type="project" value="TreeGrafter"/>
</dbReference>
<dbReference type="Pfam" id="PF00385">
    <property type="entry name" value="Chromo"/>
    <property type="match status" value="1"/>
</dbReference>
<organism evidence="12 13">
    <name type="scientific">Trichosporon asahii var. asahii (strain CBS 8904)</name>
    <name type="common">Yeast</name>
    <dbReference type="NCBI Taxonomy" id="1220162"/>
    <lineage>
        <taxon>Eukaryota</taxon>
        <taxon>Fungi</taxon>
        <taxon>Dikarya</taxon>
        <taxon>Basidiomycota</taxon>
        <taxon>Agaricomycotina</taxon>
        <taxon>Tremellomycetes</taxon>
        <taxon>Trichosporonales</taxon>
        <taxon>Trichosporonaceae</taxon>
        <taxon>Trichosporon</taxon>
    </lineage>
</organism>
<dbReference type="InterPro" id="IPR027417">
    <property type="entry name" value="P-loop_NTPase"/>
</dbReference>
<dbReference type="GO" id="GO:0016787">
    <property type="term" value="F:hydrolase activity"/>
    <property type="evidence" value="ECO:0007669"/>
    <property type="project" value="UniProtKB-KW"/>
</dbReference>
<proteinExistence type="predicted"/>
<reference evidence="12 13" key="1">
    <citation type="journal article" date="2012" name="Eukaryot. Cell">
        <title>Genome sequence of the Trichosporon asahii environmental strain CBS 8904.</title>
        <authorList>
            <person name="Yang R.Y."/>
            <person name="Li H.T."/>
            <person name="Zhu H."/>
            <person name="Zhou G.P."/>
            <person name="Wang M."/>
            <person name="Wang L."/>
        </authorList>
    </citation>
    <scope>NUCLEOTIDE SEQUENCE [LARGE SCALE GENOMIC DNA]</scope>
    <source>
        <strain evidence="12 13">CBS 8904</strain>
    </source>
</reference>
<evidence type="ECO:0000256" key="9">
    <source>
        <dbReference type="SAM" id="Phobius"/>
    </source>
</evidence>
<evidence type="ECO:0000259" key="10">
    <source>
        <dbReference type="PROSITE" id="PS50013"/>
    </source>
</evidence>
<keyword evidence="9" id="KW-0472">Membrane</keyword>
<feature type="compositionally biased region" description="Acidic residues" evidence="8">
    <location>
        <begin position="42"/>
        <end position="54"/>
    </location>
</feature>
<dbReference type="SUPFAM" id="SSF52540">
    <property type="entry name" value="P-loop containing nucleoside triphosphate hydrolases"/>
    <property type="match status" value="2"/>
</dbReference>
<dbReference type="InterPro" id="IPR049730">
    <property type="entry name" value="SNF2/RAD54-like_C"/>
</dbReference>
<dbReference type="PROSITE" id="PS51194">
    <property type="entry name" value="HELICASE_CTER"/>
    <property type="match status" value="1"/>
</dbReference>
<dbReference type="Gene3D" id="3.40.50.10810">
    <property type="entry name" value="Tandem AAA-ATPase domain"/>
    <property type="match status" value="1"/>
</dbReference>
<keyword evidence="3" id="KW-0677">Repeat</keyword>
<feature type="domain" description="Chromo" evidence="10">
    <location>
        <begin position="56"/>
        <end position="119"/>
    </location>
</feature>
<dbReference type="OrthoDB" id="423221at2759"/>
<feature type="transmembrane region" description="Helical" evidence="9">
    <location>
        <begin position="677"/>
        <end position="697"/>
    </location>
</feature>
<evidence type="ECO:0000256" key="6">
    <source>
        <dbReference type="ARBA" id="ARBA00022840"/>
    </source>
</evidence>
<dbReference type="GO" id="GO:0008168">
    <property type="term" value="F:methyltransferase activity"/>
    <property type="evidence" value="ECO:0007669"/>
    <property type="project" value="UniProtKB-KW"/>
</dbReference>
<dbReference type="InterPro" id="IPR038718">
    <property type="entry name" value="SNF2-like_sf"/>
</dbReference>
<feature type="domain" description="Helicase C-terminal" evidence="11">
    <location>
        <begin position="1861"/>
        <end position="2020"/>
    </location>
</feature>
<keyword evidence="9" id="KW-0812">Transmembrane</keyword>
<keyword evidence="1" id="KW-0489">Methyltransferase</keyword>
<dbReference type="InParanoid" id="K1VYA4"/>
<dbReference type="PANTHER" id="PTHR45626">
    <property type="entry name" value="TRANSCRIPTION TERMINATION FACTOR 2-RELATED"/>
    <property type="match status" value="1"/>
</dbReference>
<dbReference type="CDD" id="cd18793">
    <property type="entry name" value="SF2_C_SNF"/>
    <property type="match status" value="1"/>
</dbReference>
<dbReference type="SUPFAM" id="SSF53335">
    <property type="entry name" value="S-adenosyl-L-methionine-dependent methyltransferases"/>
    <property type="match status" value="1"/>
</dbReference>
<dbReference type="GO" id="GO:0006338">
    <property type="term" value="P:chromatin remodeling"/>
    <property type="evidence" value="ECO:0007669"/>
    <property type="project" value="UniProtKB-ARBA"/>
</dbReference>
<dbReference type="InterPro" id="IPR029063">
    <property type="entry name" value="SAM-dependent_MTases_sf"/>
</dbReference>
<keyword evidence="4" id="KW-0547">Nucleotide-binding</keyword>
<evidence type="ECO:0000256" key="3">
    <source>
        <dbReference type="ARBA" id="ARBA00022737"/>
    </source>
</evidence>
<dbReference type="CDD" id="cd00024">
    <property type="entry name" value="CD_CSD"/>
    <property type="match status" value="1"/>
</dbReference>
<dbReference type="Pfam" id="PF00271">
    <property type="entry name" value="Helicase_C"/>
    <property type="match status" value="1"/>
</dbReference>
<evidence type="ECO:0000256" key="4">
    <source>
        <dbReference type="ARBA" id="ARBA00022741"/>
    </source>
</evidence>
<protein>
    <submittedName>
        <fullName evidence="12">DNA repair protein rad8</fullName>
    </submittedName>
</protein>
<feature type="compositionally biased region" description="Acidic residues" evidence="8">
    <location>
        <begin position="1435"/>
        <end position="1446"/>
    </location>
</feature>
<dbReference type="InterPro" id="IPR022057">
    <property type="entry name" value="Chs7"/>
</dbReference>
<feature type="compositionally biased region" description="Acidic residues" evidence="8">
    <location>
        <begin position="170"/>
        <end position="214"/>
    </location>
</feature>
<evidence type="ECO:0000256" key="2">
    <source>
        <dbReference type="ARBA" id="ARBA00022679"/>
    </source>
</evidence>
<dbReference type="GO" id="GO:0032259">
    <property type="term" value="P:methylation"/>
    <property type="evidence" value="ECO:0007669"/>
    <property type="project" value="UniProtKB-KW"/>
</dbReference>
<dbReference type="SMART" id="SM00298">
    <property type="entry name" value="CHROMO"/>
    <property type="match status" value="1"/>
</dbReference>
<evidence type="ECO:0000256" key="1">
    <source>
        <dbReference type="ARBA" id="ARBA00022603"/>
    </source>
</evidence>
<evidence type="ECO:0000313" key="12">
    <source>
        <dbReference type="EMBL" id="EKD04517.1"/>
    </source>
</evidence>
<dbReference type="GO" id="GO:0005524">
    <property type="term" value="F:ATP binding"/>
    <property type="evidence" value="ECO:0007669"/>
    <property type="project" value="UniProtKB-KW"/>
</dbReference>
<gene>
    <name evidence="12" type="ORF">A1Q2_01168</name>
</gene>
<keyword evidence="2" id="KW-0808">Transferase</keyword>
<feature type="region of interest" description="Disordered" evidence="8">
    <location>
        <begin position="1"/>
        <end position="54"/>
    </location>
</feature>
<dbReference type="Gene3D" id="2.40.50.40">
    <property type="match status" value="1"/>
</dbReference>
<evidence type="ECO:0000256" key="8">
    <source>
        <dbReference type="SAM" id="MobiDB-lite"/>
    </source>
</evidence>
<dbReference type="Proteomes" id="UP000006757">
    <property type="component" value="Unassembled WGS sequence"/>
</dbReference>
<dbReference type="GO" id="GO:0008094">
    <property type="term" value="F:ATP-dependent activity, acting on DNA"/>
    <property type="evidence" value="ECO:0007669"/>
    <property type="project" value="UniProtKB-ARBA"/>
</dbReference>
<dbReference type="InterPro" id="IPR050628">
    <property type="entry name" value="SNF2_RAD54_helicase_TF"/>
</dbReference>
<dbReference type="InterPro" id="IPR016197">
    <property type="entry name" value="Chromo-like_dom_sf"/>
</dbReference>
<feature type="compositionally biased region" description="Low complexity" evidence="8">
    <location>
        <begin position="129"/>
        <end position="157"/>
    </location>
</feature>
<dbReference type="GO" id="GO:0006281">
    <property type="term" value="P:DNA repair"/>
    <property type="evidence" value="ECO:0007669"/>
    <property type="project" value="TreeGrafter"/>
</dbReference>
<dbReference type="Gene3D" id="3.40.50.150">
    <property type="entry name" value="Vaccinia Virus protein VP39"/>
    <property type="match status" value="1"/>
</dbReference>
<feature type="region of interest" description="Disordered" evidence="8">
    <location>
        <begin position="96"/>
        <end position="237"/>
    </location>
</feature>
<dbReference type="eggNOG" id="KOG0298">
    <property type="taxonomic scope" value="Eukaryota"/>
</dbReference>
<dbReference type="PROSITE" id="PS50013">
    <property type="entry name" value="CHROMO_2"/>
    <property type="match status" value="1"/>
</dbReference>
<dbReference type="InterPro" id="IPR000330">
    <property type="entry name" value="SNF2_N"/>
</dbReference>
<evidence type="ECO:0000256" key="5">
    <source>
        <dbReference type="ARBA" id="ARBA00022801"/>
    </source>
</evidence>
<evidence type="ECO:0000256" key="7">
    <source>
        <dbReference type="ARBA" id="ARBA00023242"/>
    </source>
</evidence>
<evidence type="ECO:0000313" key="13">
    <source>
        <dbReference type="Proteomes" id="UP000006757"/>
    </source>
</evidence>
<keyword evidence="13" id="KW-1185">Reference proteome</keyword>
<sequence>MTVQRRTRKPASYTDLTVDSDEEVMPLTTSKLQNKRKRVESPSEESDVPDLEEEEYEVEYIVKSRLKQYGKKVVLEYFIHWKNYPEEERTWTLADQFDDDDPPVVAFYEKNPRAPRRGQDTPFSLLMGKKAATQTPVKKAPKPAAKATKPAKAPAPGKENRAIKKPRVDESDEDEFVPPEDDDVKDDDDDDYDDAVASESDGPADDFDEEDEDSEPSKPAKVAKKTHGSWGVANKGQKKAAVKLSVDVLCQADPSGSFRPKIKPLNIKESTGAAHSANEALPPIHDIPAMFDHMVSRVPTIVDVVKRLNGRKLRVATMCSGTESPLLALNMIAKSMEEQYDVKLNVEHVFSCEIEPFKQAYIERNFRPPILFRDVTELGRKKAHTAYGSLVDVPGNVDLLIAGTSCVDYSGLNNVKQDIDANGESGRTFRGMLQWVNKHRPPVVLLENVCSAPWDKVVQYFGEINYDANYVRLDTKEFYIPHTRTRVYLYATPMEGKKAEHLPEKWMETVKALRRPWSSSFEAFLLPADHPDIHRARLDLAAAKYYNDGSQRKPTDWGRCESRHARARQEEELGNLRPLTAWKEAGVCKGLDWTWNDWLQAQTERVVDLLEISTLRMAKEGIDSGFKACIWNVSQNVDRQTGSSRTALAQCLTPNMIPSTGIAPTCYARNVQLGTQIVFQPVHIAALAMTLIMLFHVRSKYTAVGRKEIVLFFYIYMFVELLGAFLDSSVIPTSNVVYPWFTAIYAGAIGALPLRKLLLRPVARMRLDPDSDNVLSGDWEVCVPSEQEFRIEVTGCGDKVPTWQASLGLQGKFVGNERWSKVNVHVPPEAERALDRDVSGIYTLLPRCGQNQASLHKQEGDSDEPLFFYLNADRVGNSSDDQYVFSTSIERVDYGTERDIVASLDRKWRESTRTSETPKLHVTGGWVVATEAKLTAVQGTNIAVDDVTAHADEATFAIPSSSEVISNATSDCDQSVAILSVTVPLDAKHAESMWTKGTWGQVDLDREGNTTFANLAWITERLPPLDSFSSWSVLNDSKSTCLKCAPRPPTIHWIKQSGKFDKAGRKTTKTMSTVIAFEDRKEAGVYEYPFSVQLRLDDGTGSFRIGLNPSSLAHRAMARLPHAGRDDVVLSWRLVTSLVAEEPQPPRVFLLPSNKRDPQHPQPEGFLLPLRKEQLRSLWWMLQQEKAPGKTHTFVEEEISEAALPALGWRAEGKAERPVMVRGGVIADQVGYGKTIISLALVAETRNEIDGDTPEPPGLIDVRATLIIVPGHLSKQWPSEIERFTGKMFRTVVIQTMKDLANVSIADISKADIVIMAAEVFDSDVYWERFEYLGAQPEGWLNDKQGGRFFGERLDTALETLRQETEALKDGADNAVALMKDLHQKSKQDAQNKRDELRASNFGKRLKGAAYRDKYDATQPQKTKKKSASGSRWEVDDDDEEDDGSEDMAIPAPSFRDAKGTESYSSANRPLAAVLRLSSCYKWVLSGTPPVDDFASIRTIATFMGIHLGVEDDAEGSAQAKKARMKEQTAAERFHAFRETHSAAWHRRRDDLAQEFLNTFVRQNIAEIDDIPTTEHIHSIRLPARKETKFKNVTVGDRNARLEEALADSKTAEEALLKRCCHFTLDLTNRKFDAKTAQEACEHIASARRAQLLACEEDLRRTINNAVALHAYVKKKNGFNSDERQPFKEWAKLSFDVSKHDGDVEAAERLIAVLESCGFEKGAIPGVPADSKASKVSGKPEDVKWELREQTHLLRRLAKELVGRVRSLRFFEVVRNLQLRGDEATAVLEGSECGHTRSDDKMAILSCCGHVACLQCMTEAVNNQKCVKPDSCHAPVRHTNIVKVSTLGVEGELSSGRYGAKLQRLVDLIRSIPKKERILVFLQWDDLMAKVSEALDAGGIGHVTLAGGVKAKANTLDAFQKGNSARVLVLKMNDASAAGSNLTMANHAIFIGPLFTPTLLNYRSTETQAIGRVRRFGQEKKVHIHRLLVQDTIDYTIFNARTKELSEKADYVALPRGEYVPGAGRKSRITEDVIEIEDEL</sequence>
<name>K1VYA4_TRIAC</name>
<dbReference type="Pfam" id="PF00176">
    <property type="entry name" value="SNF2-rel_dom"/>
    <property type="match status" value="1"/>
</dbReference>
<keyword evidence="9" id="KW-1133">Transmembrane helix</keyword>
<accession>K1VYA4</accession>
<dbReference type="SUPFAM" id="SSF54160">
    <property type="entry name" value="Chromo domain-like"/>
    <property type="match status" value="1"/>
</dbReference>
<keyword evidence="5" id="KW-0378">Hydrolase</keyword>
<dbReference type="InterPro" id="IPR023780">
    <property type="entry name" value="Chromo_domain"/>
</dbReference>
<comment type="caution">
    <text evidence="12">The sequence shown here is derived from an EMBL/GenBank/DDBJ whole genome shotgun (WGS) entry which is preliminary data.</text>
</comment>
<dbReference type="InterPro" id="IPR001525">
    <property type="entry name" value="C5_MeTfrase"/>
</dbReference>
<evidence type="ECO:0000259" key="11">
    <source>
        <dbReference type="PROSITE" id="PS51194"/>
    </source>
</evidence>
<dbReference type="InterPro" id="IPR001650">
    <property type="entry name" value="Helicase_C-like"/>
</dbReference>
<dbReference type="Gene3D" id="3.40.50.300">
    <property type="entry name" value="P-loop containing nucleotide triphosphate hydrolases"/>
    <property type="match status" value="1"/>
</dbReference>
<keyword evidence="6" id="KW-0067">ATP-binding</keyword>
<keyword evidence="7" id="KW-0539">Nucleus</keyword>
<dbReference type="STRING" id="1220162.K1VYA4"/>
<dbReference type="HOGENOM" id="CLU_000796_0_0_1"/>
<feature type="transmembrane region" description="Helical" evidence="9">
    <location>
        <begin position="709"/>
        <end position="726"/>
    </location>
</feature>
<dbReference type="Pfam" id="PF12271">
    <property type="entry name" value="Chs7"/>
    <property type="match status" value="1"/>
</dbReference>
<dbReference type="InterPro" id="IPR000953">
    <property type="entry name" value="Chromo/chromo_shadow_dom"/>
</dbReference>